<dbReference type="InterPro" id="IPR013952">
    <property type="entry name" value="DUF1776_fun"/>
</dbReference>
<dbReference type="SUPFAM" id="SSF51735">
    <property type="entry name" value="NAD(P)-binding Rossmann-fold domains"/>
    <property type="match status" value="1"/>
</dbReference>
<dbReference type="GO" id="GO:0008202">
    <property type="term" value="P:steroid metabolic process"/>
    <property type="evidence" value="ECO:0007669"/>
    <property type="project" value="TreeGrafter"/>
</dbReference>
<sequence>MVPSIDEVEEYFQSLERFLTDSLVVASPALPNIREAVHRLWVDISRFGPPGLSSFPDIHVPGLGAFEVPPPPPPPPPPRTLVEKAGDWIIENPWKSSSIAVTAFVGAGLLAGYTTFHMTHAHKRRVRSTTVTPEKRQVVVVLGGDHPLGLPLIIELEQKGYIVITSVSTPEAVSSIESKGHGYVRALVLDPNEPGTIPIFLRSLASTLSRRFPITAAGDPYATTPYHPLLHSIISLLTLPVPSIHTVPTPIEQLSLRSTYLPHLLSTHFAPLQALQALLPLLRSDAQRAYGRKSIIVCLPAADARVGLPFGGVSAMSAAATLRALDVLRREVAVGQGMSSIRIVAVDVGAVGETPVSSLENSHAMDDWTPSEKATYGQAFAALGETSMGQSRRPEDISVLVNNIVGVVSAGTKTKMASKTICGIRVGFGYEKIRDWIRGDRFAVGAGAGTYMFASFLPGMLLDGLLSLPHILVGVRNRLLPVPPAQPRTVPKVARNIPSSTAVSVVLPSSSLTVSRTHSAPRPSPPETAAPALEQTEPLSEPEDISELGTSSEVDFESNSGYGDASTVESSWVSLGSRGSTDEV</sequence>
<dbReference type="RefSeq" id="XP_041156470.1">
    <property type="nucleotide sequence ID" value="XM_041311618.1"/>
</dbReference>
<reference evidence="2" key="1">
    <citation type="journal article" date="2020" name="New Phytol.">
        <title>Comparative genomics reveals dynamic genome evolution in host specialist ectomycorrhizal fungi.</title>
        <authorList>
            <person name="Lofgren L.A."/>
            <person name="Nguyen N.H."/>
            <person name="Vilgalys R."/>
            <person name="Ruytinx J."/>
            <person name="Liao H.L."/>
            <person name="Branco S."/>
            <person name="Kuo A."/>
            <person name="LaButti K."/>
            <person name="Lipzen A."/>
            <person name="Andreopoulos W."/>
            <person name="Pangilinan J."/>
            <person name="Riley R."/>
            <person name="Hundley H."/>
            <person name="Na H."/>
            <person name="Barry K."/>
            <person name="Grigoriev I.V."/>
            <person name="Stajich J.E."/>
            <person name="Kennedy P.G."/>
        </authorList>
    </citation>
    <scope>NUCLEOTIDE SEQUENCE</scope>
    <source>
        <strain evidence="2">S12</strain>
    </source>
</reference>
<proteinExistence type="predicted"/>
<dbReference type="PANTHER" id="PTHR43313">
    <property type="entry name" value="SHORT-CHAIN DEHYDROGENASE/REDUCTASE FAMILY 9C"/>
    <property type="match status" value="1"/>
</dbReference>
<dbReference type="GO" id="GO:0016491">
    <property type="term" value="F:oxidoreductase activity"/>
    <property type="evidence" value="ECO:0007669"/>
    <property type="project" value="TreeGrafter"/>
</dbReference>
<feature type="compositionally biased region" description="Polar residues" evidence="1">
    <location>
        <begin position="548"/>
        <end position="584"/>
    </location>
</feature>
<gene>
    <name evidence="2" type="ORF">HD556DRAFT_782379</name>
</gene>
<protein>
    <recommendedName>
        <fullName evidence="4">DUF1776-domain-containing protein</fullName>
    </recommendedName>
</protein>
<comment type="caution">
    <text evidence="2">The sequence shown here is derived from an EMBL/GenBank/DDBJ whole genome shotgun (WGS) entry which is preliminary data.</text>
</comment>
<evidence type="ECO:0008006" key="4">
    <source>
        <dbReference type="Google" id="ProtNLM"/>
    </source>
</evidence>
<organism evidence="2 3">
    <name type="scientific">Suillus plorans</name>
    <dbReference type="NCBI Taxonomy" id="116603"/>
    <lineage>
        <taxon>Eukaryota</taxon>
        <taxon>Fungi</taxon>
        <taxon>Dikarya</taxon>
        <taxon>Basidiomycota</taxon>
        <taxon>Agaricomycotina</taxon>
        <taxon>Agaricomycetes</taxon>
        <taxon>Agaricomycetidae</taxon>
        <taxon>Boletales</taxon>
        <taxon>Suillineae</taxon>
        <taxon>Suillaceae</taxon>
        <taxon>Suillus</taxon>
    </lineage>
</organism>
<evidence type="ECO:0000313" key="2">
    <source>
        <dbReference type="EMBL" id="KAG1789398.1"/>
    </source>
</evidence>
<dbReference type="Pfam" id="PF08643">
    <property type="entry name" value="DUF1776"/>
    <property type="match status" value="1"/>
</dbReference>
<dbReference type="GeneID" id="64605382"/>
<dbReference type="InterPro" id="IPR036291">
    <property type="entry name" value="NAD(P)-bd_dom_sf"/>
</dbReference>
<name>A0A9P7DEC9_9AGAM</name>
<dbReference type="EMBL" id="JABBWE010000059">
    <property type="protein sequence ID" value="KAG1789398.1"/>
    <property type="molecule type" value="Genomic_DNA"/>
</dbReference>
<accession>A0A9P7DEC9</accession>
<evidence type="ECO:0000256" key="1">
    <source>
        <dbReference type="SAM" id="MobiDB-lite"/>
    </source>
</evidence>
<dbReference type="OrthoDB" id="5308060at2759"/>
<evidence type="ECO:0000313" key="3">
    <source>
        <dbReference type="Proteomes" id="UP000719766"/>
    </source>
</evidence>
<keyword evidence="3" id="KW-1185">Reference proteome</keyword>
<feature type="region of interest" description="Disordered" evidence="1">
    <location>
        <begin position="514"/>
        <end position="584"/>
    </location>
</feature>
<dbReference type="Proteomes" id="UP000719766">
    <property type="component" value="Unassembled WGS sequence"/>
</dbReference>
<dbReference type="PANTHER" id="PTHR43313:SF1">
    <property type="entry name" value="3BETA-HYDROXYSTEROID DEHYDROGENASE DHS-16"/>
    <property type="match status" value="1"/>
</dbReference>
<dbReference type="Gene3D" id="3.40.50.720">
    <property type="entry name" value="NAD(P)-binding Rossmann-like Domain"/>
    <property type="match status" value="1"/>
</dbReference>
<dbReference type="AlphaFoldDB" id="A0A9P7DEC9"/>